<dbReference type="InterPro" id="IPR002941">
    <property type="entry name" value="DNA_methylase_N4/N6"/>
</dbReference>
<evidence type="ECO:0000313" key="6">
    <source>
        <dbReference type="EMBL" id="KKL77300.1"/>
    </source>
</evidence>
<dbReference type="EMBL" id="LAZR01023790">
    <property type="protein sequence ID" value="KKL77300.1"/>
    <property type="molecule type" value="Genomic_DNA"/>
</dbReference>
<keyword evidence="1" id="KW-0489">Methyltransferase</keyword>
<protein>
    <recommendedName>
        <fullName evidence="4">DNA methylase N-4/N-6 domain-containing protein</fullName>
    </recommendedName>
</protein>
<sequence length="277" mass="31332">MPNTEGFAPQYERKPVGKQDLILFPRDVMWRKQLFPQEVFDHPAKANMFLIQELVRYLSEPGDTIIDPFAGTGTLMIALLEGRNVVLIDIEPPFIATLARTRALWFEGDPPMDITGKLTIVQGDCRQKIKDLGFLCDAAIFSPPYSNILSSGGETRTGPSDRITPDVIAAYGGKQASPQNLGRLNPFFFEHGMTKVYQRLHQRLVPDAPMAIISKDAMQAGRRMILSEKIIRQAQRNGFKLAEWHKWLMPFSSYRAPAKAQGIRTVDDEDILIFRRT</sequence>
<keyword evidence="2" id="KW-0808">Transferase</keyword>
<dbReference type="InterPro" id="IPR029063">
    <property type="entry name" value="SAM-dependent_MTases_sf"/>
</dbReference>
<dbReference type="EMBL" id="LAZR01012605">
    <property type="protein sequence ID" value="KKM25952.1"/>
    <property type="molecule type" value="Genomic_DNA"/>
</dbReference>
<dbReference type="AlphaFoldDB" id="A0A0F9H6Q6"/>
<organism evidence="6">
    <name type="scientific">marine sediment metagenome</name>
    <dbReference type="NCBI Taxonomy" id="412755"/>
    <lineage>
        <taxon>unclassified sequences</taxon>
        <taxon>metagenomes</taxon>
        <taxon>ecological metagenomes</taxon>
    </lineage>
</organism>
<dbReference type="EMBL" id="LAZR01009123">
    <property type="protein sequence ID" value="KKM74552.1"/>
    <property type="molecule type" value="Genomic_DNA"/>
</dbReference>
<keyword evidence="3" id="KW-0949">S-adenosyl-L-methionine</keyword>
<name>A0A0F9H6Q6_9ZZZZ</name>
<evidence type="ECO:0000313" key="5">
    <source>
        <dbReference type="EMBL" id="KKL76360.1"/>
    </source>
</evidence>
<dbReference type="GO" id="GO:0003677">
    <property type="term" value="F:DNA binding"/>
    <property type="evidence" value="ECO:0007669"/>
    <property type="project" value="InterPro"/>
</dbReference>
<feature type="domain" description="DNA methylase N-4/N-6" evidence="4">
    <location>
        <begin position="40"/>
        <end position="96"/>
    </location>
</feature>
<proteinExistence type="predicted"/>
<dbReference type="SUPFAM" id="SSF53335">
    <property type="entry name" value="S-adenosyl-L-methionine-dependent methyltransferases"/>
    <property type="match status" value="1"/>
</dbReference>
<comment type="caution">
    <text evidence="6">The sequence shown here is derived from an EMBL/GenBank/DDBJ whole genome shotgun (WGS) entry which is preliminary data.</text>
</comment>
<gene>
    <name evidence="9" type="ORF">LCGC14_1399110</name>
    <name evidence="8" type="ORF">LCGC14_1589740</name>
    <name evidence="7" type="ORF">LCGC14_1607980</name>
    <name evidence="6" type="ORF">LCGC14_2036300</name>
    <name evidence="5" type="ORF">LCGC14_2045640</name>
</gene>
<reference evidence="6" key="1">
    <citation type="journal article" date="2015" name="Nature">
        <title>Complex archaea that bridge the gap between prokaryotes and eukaryotes.</title>
        <authorList>
            <person name="Spang A."/>
            <person name="Saw J.H."/>
            <person name="Jorgensen S.L."/>
            <person name="Zaremba-Niedzwiedzka K."/>
            <person name="Martijn J."/>
            <person name="Lind A.E."/>
            <person name="van Eijk R."/>
            <person name="Schleper C."/>
            <person name="Guy L."/>
            <person name="Ettema T.J."/>
        </authorList>
    </citation>
    <scope>NUCLEOTIDE SEQUENCE</scope>
</reference>
<evidence type="ECO:0000313" key="8">
    <source>
        <dbReference type="EMBL" id="KKM25952.1"/>
    </source>
</evidence>
<evidence type="ECO:0000313" key="9">
    <source>
        <dbReference type="EMBL" id="KKM74552.1"/>
    </source>
</evidence>
<dbReference type="EMBL" id="LAZR01024072">
    <property type="protein sequence ID" value="KKL76360.1"/>
    <property type="molecule type" value="Genomic_DNA"/>
</dbReference>
<accession>A0A0F9H6Q6</accession>
<dbReference type="Pfam" id="PF01555">
    <property type="entry name" value="N6_N4_Mtase"/>
    <property type="match status" value="1"/>
</dbReference>
<evidence type="ECO:0000313" key="7">
    <source>
        <dbReference type="EMBL" id="KKM24147.1"/>
    </source>
</evidence>
<evidence type="ECO:0000259" key="4">
    <source>
        <dbReference type="Pfam" id="PF01555"/>
    </source>
</evidence>
<dbReference type="EMBL" id="LAZR01012984">
    <property type="protein sequence ID" value="KKM24147.1"/>
    <property type="molecule type" value="Genomic_DNA"/>
</dbReference>
<evidence type="ECO:0000256" key="3">
    <source>
        <dbReference type="ARBA" id="ARBA00022691"/>
    </source>
</evidence>
<dbReference type="GO" id="GO:0032259">
    <property type="term" value="P:methylation"/>
    <property type="evidence" value="ECO:0007669"/>
    <property type="project" value="UniProtKB-KW"/>
</dbReference>
<dbReference type="GO" id="GO:0008170">
    <property type="term" value="F:N-methyltransferase activity"/>
    <property type="evidence" value="ECO:0007669"/>
    <property type="project" value="InterPro"/>
</dbReference>
<dbReference type="Gene3D" id="3.40.50.150">
    <property type="entry name" value="Vaccinia Virus protein VP39"/>
    <property type="match status" value="2"/>
</dbReference>
<evidence type="ECO:0000256" key="2">
    <source>
        <dbReference type="ARBA" id="ARBA00022679"/>
    </source>
</evidence>
<evidence type="ECO:0000256" key="1">
    <source>
        <dbReference type="ARBA" id="ARBA00022603"/>
    </source>
</evidence>
<dbReference type="PRINTS" id="PR00506">
    <property type="entry name" value="D21N6MTFRASE"/>
</dbReference>
<dbReference type="InterPro" id="IPR002295">
    <property type="entry name" value="N4/N6-MTase_EcoPI_Mod-like"/>
</dbReference>
<dbReference type="CDD" id="cd02440">
    <property type="entry name" value="AdoMet_MTases"/>
    <property type="match status" value="1"/>
</dbReference>